<gene>
    <name evidence="1" type="ORF">CAP_4341</name>
</gene>
<comment type="caution">
    <text evidence="1">The sequence shown here is derived from an EMBL/GenBank/DDBJ whole genome shotgun (WGS) entry which is preliminary data.</text>
</comment>
<dbReference type="EMBL" id="ASRX01000031">
    <property type="protein sequence ID" value="EYF04665.1"/>
    <property type="molecule type" value="Genomic_DNA"/>
</dbReference>
<organism evidence="1 2">
    <name type="scientific">Chondromyces apiculatus DSM 436</name>
    <dbReference type="NCBI Taxonomy" id="1192034"/>
    <lineage>
        <taxon>Bacteria</taxon>
        <taxon>Pseudomonadati</taxon>
        <taxon>Myxococcota</taxon>
        <taxon>Polyangia</taxon>
        <taxon>Polyangiales</taxon>
        <taxon>Polyangiaceae</taxon>
        <taxon>Chondromyces</taxon>
    </lineage>
</organism>
<sequence length="305" mass="33394">MKLEVDFAGLFEGEAGEKARAAAARFSLEDVEGPQDPAFAQAYGALEGYFGPLGEIERREVHERFAASPRYARGPYEMRYHLVLARDEAGEVVGARDCTVALCAESRVCVVYLAHALVRPAYRRSGLAALFRLLPVQFGRTAIHAAGFAQDEVDLLLAVEQEPVDPVKMDSVVRLCAYGRSGFSVVDPAVLPYSQPDFRDLAALGVEASPVPLMAVVRWVGKEKVRELPARLCAAYVTHLYDGIHGSHCRAEDLAPLRDFALGRLETSGLARVPLLPLPERPEDAEALTRLHQDRVVPLITPPRA</sequence>
<protein>
    <submittedName>
        <fullName evidence="1">Uncharacterized protein</fullName>
    </submittedName>
</protein>
<accession>A0A017T789</accession>
<dbReference type="OrthoDB" id="5497434at2"/>
<proteinExistence type="predicted"/>
<evidence type="ECO:0000313" key="2">
    <source>
        <dbReference type="Proteomes" id="UP000019678"/>
    </source>
</evidence>
<dbReference type="AlphaFoldDB" id="A0A017T789"/>
<dbReference type="RefSeq" id="WP_052375599.1">
    <property type="nucleotide sequence ID" value="NZ_ASRX01000031.1"/>
</dbReference>
<reference evidence="1 2" key="1">
    <citation type="submission" date="2013-05" db="EMBL/GenBank/DDBJ databases">
        <title>Genome assembly of Chondromyces apiculatus DSM 436.</title>
        <authorList>
            <person name="Sharma G."/>
            <person name="Khatri I."/>
            <person name="Kaur C."/>
            <person name="Mayilraj S."/>
            <person name="Subramanian S."/>
        </authorList>
    </citation>
    <scope>NUCLEOTIDE SEQUENCE [LARGE SCALE GENOMIC DNA]</scope>
    <source>
        <strain evidence="1 2">DSM 436</strain>
    </source>
</reference>
<keyword evidence="2" id="KW-1185">Reference proteome</keyword>
<dbReference type="Proteomes" id="UP000019678">
    <property type="component" value="Unassembled WGS sequence"/>
</dbReference>
<evidence type="ECO:0000313" key="1">
    <source>
        <dbReference type="EMBL" id="EYF04665.1"/>
    </source>
</evidence>
<name>A0A017T789_9BACT</name>